<dbReference type="UniPathway" id="UPA00223"/>
<dbReference type="SUPFAM" id="SSF48256">
    <property type="entry name" value="Citrate synthase"/>
    <property type="match status" value="1"/>
</dbReference>
<evidence type="ECO:0000256" key="4">
    <source>
        <dbReference type="ARBA" id="ARBA00022679"/>
    </source>
</evidence>
<dbReference type="GO" id="GO:0016829">
    <property type="term" value="F:lyase activity"/>
    <property type="evidence" value="ECO:0007669"/>
    <property type="project" value="UniProtKB-KW"/>
</dbReference>
<dbReference type="Gene3D" id="1.10.580.10">
    <property type="entry name" value="Citrate Synthase, domain 1"/>
    <property type="match status" value="2"/>
</dbReference>
<dbReference type="PANTHER" id="PTHR11739:SF4">
    <property type="entry name" value="CITRATE SYNTHASE, PEROXISOMAL"/>
    <property type="match status" value="1"/>
</dbReference>
<keyword evidence="4 5" id="KW-0808">Transferase</keyword>
<dbReference type="InterPro" id="IPR019810">
    <property type="entry name" value="Citrate_synthase_AS"/>
</dbReference>
<accession>A0A2M8KXL6</accession>
<dbReference type="CDD" id="cd06100">
    <property type="entry name" value="CCL_ACL-C"/>
    <property type="match status" value="1"/>
</dbReference>
<evidence type="ECO:0000256" key="5">
    <source>
        <dbReference type="RuleBase" id="RU003406"/>
    </source>
</evidence>
<sequence length="241" mass="26773">MKWRTAISTQKDKELYVRGSRLTDLIKKASFIESIFLILRGQFPKKKEAKILEAVFVSMIEHGVEVPSAFIARSVASTGNSPHTALAAGILAMGDFHGGAIEQAARYIQSKETPRAVVTQALKNKERLPGYGHKVYKAGDPRVRALLEKTQELQLSQTYIKRARAIERELKRASGISVPLNIDGAVAAVISELGFDWQLGKSFFVLGRLPGLIAHVAEEQKNEKPYRRLDSDDIEYIGPPF</sequence>
<evidence type="ECO:0000256" key="3">
    <source>
        <dbReference type="ARBA" id="ARBA00012972"/>
    </source>
</evidence>
<protein>
    <recommendedName>
        <fullName evidence="3">citrate synthase (unknown stereospecificity)</fullName>
        <ecNumber evidence="3">2.3.3.16</ecNumber>
    </recommendedName>
</protein>
<evidence type="ECO:0000313" key="7">
    <source>
        <dbReference type="Proteomes" id="UP000229098"/>
    </source>
</evidence>
<comment type="caution">
    <text evidence="6">The sequence shown here is derived from an EMBL/GenBank/DDBJ whole genome shotgun (WGS) entry which is preliminary data.</text>
</comment>
<dbReference type="Gene3D" id="1.10.230.10">
    <property type="entry name" value="Cytochrome P450-Terp, domain 2"/>
    <property type="match status" value="1"/>
</dbReference>
<evidence type="ECO:0000256" key="2">
    <source>
        <dbReference type="ARBA" id="ARBA00010566"/>
    </source>
</evidence>
<comment type="pathway">
    <text evidence="1">Carbohydrate metabolism; tricarboxylic acid cycle.</text>
</comment>
<dbReference type="GO" id="GO:0036440">
    <property type="term" value="F:citrate synthase activity"/>
    <property type="evidence" value="ECO:0007669"/>
    <property type="project" value="UniProtKB-EC"/>
</dbReference>
<gene>
    <name evidence="6" type="ORF">COU90_02160</name>
</gene>
<dbReference type="InterPro" id="IPR016142">
    <property type="entry name" value="Citrate_synth-like_lrg_a-sub"/>
</dbReference>
<dbReference type="InterPro" id="IPR002020">
    <property type="entry name" value="Citrate_synthase"/>
</dbReference>
<comment type="similarity">
    <text evidence="2 5">Belongs to the citrate synthase family.</text>
</comment>
<dbReference type="InterPro" id="IPR036969">
    <property type="entry name" value="Citrate_synthase_sf"/>
</dbReference>
<keyword evidence="6" id="KW-0456">Lyase</keyword>
<dbReference type="NCBIfam" id="NF004869">
    <property type="entry name" value="PRK06224.1-6"/>
    <property type="match status" value="1"/>
</dbReference>
<dbReference type="EMBL" id="PFEF01000005">
    <property type="protein sequence ID" value="PJE64622.1"/>
    <property type="molecule type" value="Genomic_DNA"/>
</dbReference>
<dbReference type="EC" id="2.3.3.16" evidence="3"/>
<dbReference type="Pfam" id="PF00285">
    <property type="entry name" value="Citrate_synt"/>
    <property type="match status" value="1"/>
</dbReference>
<dbReference type="PROSITE" id="PS00480">
    <property type="entry name" value="CITRATE_SYNTHASE"/>
    <property type="match status" value="1"/>
</dbReference>
<reference evidence="7" key="1">
    <citation type="submission" date="2017-09" db="EMBL/GenBank/DDBJ databases">
        <title>Depth-based differentiation of microbial function through sediment-hosted aquifers and enrichment of novel symbionts in the deep terrestrial subsurface.</title>
        <authorList>
            <person name="Probst A.J."/>
            <person name="Ladd B."/>
            <person name="Jarett J.K."/>
            <person name="Geller-Mcgrath D.E."/>
            <person name="Sieber C.M.K."/>
            <person name="Emerson J.B."/>
            <person name="Anantharaman K."/>
            <person name="Thomas B.C."/>
            <person name="Malmstrom R."/>
            <person name="Stieglmeier M."/>
            <person name="Klingl A."/>
            <person name="Woyke T."/>
            <person name="Ryan C.M."/>
            <person name="Banfield J.F."/>
        </authorList>
    </citation>
    <scope>NUCLEOTIDE SEQUENCE [LARGE SCALE GENOMIC DNA]</scope>
</reference>
<dbReference type="Proteomes" id="UP000229098">
    <property type="component" value="Unassembled WGS sequence"/>
</dbReference>
<dbReference type="GO" id="GO:0005975">
    <property type="term" value="P:carbohydrate metabolic process"/>
    <property type="evidence" value="ECO:0007669"/>
    <property type="project" value="TreeGrafter"/>
</dbReference>
<organism evidence="6 7">
    <name type="scientific">Candidatus Ryanbacteria bacterium CG10_big_fil_rev_8_21_14_0_10_43_42</name>
    <dbReference type="NCBI Taxonomy" id="1974864"/>
    <lineage>
        <taxon>Bacteria</taxon>
        <taxon>Candidatus Ryaniibacteriota</taxon>
    </lineage>
</organism>
<evidence type="ECO:0000256" key="1">
    <source>
        <dbReference type="ARBA" id="ARBA00005163"/>
    </source>
</evidence>
<dbReference type="GO" id="GO:0006099">
    <property type="term" value="P:tricarboxylic acid cycle"/>
    <property type="evidence" value="ECO:0007669"/>
    <property type="project" value="UniProtKB-UniPathway"/>
</dbReference>
<dbReference type="InterPro" id="IPR016143">
    <property type="entry name" value="Citrate_synth-like_sm_a-sub"/>
</dbReference>
<evidence type="ECO:0000313" key="6">
    <source>
        <dbReference type="EMBL" id="PJE64622.1"/>
    </source>
</evidence>
<proteinExistence type="inferred from homology"/>
<dbReference type="AlphaFoldDB" id="A0A2M8KXL6"/>
<name>A0A2M8KXL6_9BACT</name>
<dbReference type="PANTHER" id="PTHR11739">
    <property type="entry name" value="CITRATE SYNTHASE"/>
    <property type="match status" value="1"/>
</dbReference>
<dbReference type="GO" id="GO:0005829">
    <property type="term" value="C:cytosol"/>
    <property type="evidence" value="ECO:0007669"/>
    <property type="project" value="TreeGrafter"/>
</dbReference>